<evidence type="ECO:0000256" key="8">
    <source>
        <dbReference type="RuleBase" id="RU362088"/>
    </source>
</evidence>
<dbReference type="NCBIfam" id="TIGR00820">
    <property type="entry name" value="zip"/>
    <property type="match status" value="1"/>
</dbReference>
<sequence length="408" mass="43257">MDRIAGVVASALARRQDAGAPEPDAGTSGFTVETQCDSGNEFDGRIGLRVSSIFVILVGSLIGAMLPVVLARSSKMRVPKLAFFVAKYFGTGVIIATALIHLLTPAFEALGSPCLEEYAISEYSWAAGICLMSIMAMFVMEILIAHYDIFDGHTHDAESLDPSLDLLRKKGSDSSSPPSPTPAHAHPHSHGPKDLEAGHGGGVKEATEGHPRFQVPGADTDISYPRGEDHLGHARDHTENDSYSAFAAQMTAIFILEFGVIFHSIFIGLTLAVAGDEFDILYIVLVFHQTFEGLGLGARLATASWPKAKSYMPYLLAGMYAISTPVAIAVGLGVRQTLSPSSPTTLIVNGVFDSISAGILLYTGLVELLAHEFMFNPDMQKAGLGIKLLALGCIALGAGLMALLGKWA</sequence>
<dbReference type="Proteomes" id="UP001396898">
    <property type="component" value="Unassembled WGS sequence"/>
</dbReference>
<gene>
    <name evidence="10" type="ORF">PG991_008357</name>
</gene>
<evidence type="ECO:0000256" key="7">
    <source>
        <dbReference type="ARBA" id="ARBA00023136"/>
    </source>
</evidence>
<dbReference type="InterPro" id="IPR004698">
    <property type="entry name" value="Zn/Fe_permease_fun/pln"/>
</dbReference>
<dbReference type="PANTHER" id="PTHR11040:SF69">
    <property type="entry name" value="ZINC-REGULATED TRANSPORTER 2"/>
    <property type="match status" value="1"/>
</dbReference>
<evidence type="ECO:0000256" key="2">
    <source>
        <dbReference type="ARBA" id="ARBA00006939"/>
    </source>
</evidence>
<dbReference type="PANTHER" id="PTHR11040">
    <property type="entry name" value="ZINC/IRON TRANSPORTER"/>
    <property type="match status" value="1"/>
</dbReference>
<dbReference type="EMBL" id="JAQQWI010000011">
    <property type="protein sequence ID" value="KAK8017281.1"/>
    <property type="molecule type" value="Genomic_DNA"/>
</dbReference>
<accession>A0ABR1RQM8</accession>
<organism evidence="10 11">
    <name type="scientific">Apiospora marii</name>
    <dbReference type="NCBI Taxonomy" id="335849"/>
    <lineage>
        <taxon>Eukaryota</taxon>
        <taxon>Fungi</taxon>
        <taxon>Dikarya</taxon>
        <taxon>Ascomycota</taxon>
        <taxon>Pezizomycotina</taxon>
        <taxon>Sordariomycetes</taxon>
        <taxon>Xylariomycetidae</taxon>
        <taxon>Amphisphaeriales</taxon>
        <taxon>Apiosporaceae</taxon>
        <taxon>Apiospora</taxon>
    </lineage>
</organism>
<proteinExistence type="inferred from homology"/>
<feature type="transmembrane region" description="Helical" evidence="8">
    <location>
        <begin position="123"/>
        <end position="144"/>
    </location>
</feature>
<evidence type="ECO:0000256" key="5">
    <source>
        <dbReference type="ARBA" id="ARBA00022989"/>
    </source>
</evidence>
<evidence type="ECO:0000256" key="1">
    <source>
        <dbReference type="ARBA" id="ARBA00004141"/>
    </source>
</evidence>
<feature type="compositionally biased region" description="Basic and acidic residues" evidence="9">
    <location>
        <begin position="226"/>
        <end position="236"/>
    </location>
</feature>
<feature type="transmembrane region" description="Helical" evidence="8">
    <location>
        <begin position="314"/>
        <end position="334"/>
    </location>
</feature>
<comment type="caution">
    <text evidence="10">The sequence shown here is derived from an EMBL/GenBank/DDBJ whole genome shotgun (WGS) entry which is preliminary data.</text>
</comment>
<dbReference type="Pfam" id="PF02535">
    <property type="entry name" value="Zip"/>
    <property type="match status" value="1"/>
</dbReference>
<feature type="transmembrane region" description="Helical" evidence="8">
    <location>
        <begin position="346"/>
        <end position="370"/>
    </location>
</feature>
<comment type="similarity">
    <text evidence="2 8">Belongs to the ZIP transporter (TC 2.A.5) family.</text>
</comment>
<reference evidence="10 11" key="1">
    <citation type="submission" date="2023-01" db="EMBL/GenBank/DDBJ databases">
        <title>Analysis of 21 Apiospora genomes using comparative genomics revels a genus with tremendous synthesis potential of carbohydrate active enzymes and secondary metabolites.</title>
        <authorList>
            <person name="Sorensen T."/>
        </authorList>
    </citation>
    <scope>NUCLEOTIDE SEQUENCE [LARGE SCALE GENOMIC DNA]</scope>
    <source>
        <strain evidence="10 11">CBS 20057</strain>
    </source>
</reference>
<feature type="transmembrane region" description="Helical" evidence="8">
    <location>
        <begin position="382"/>
        <end position="404"/>
    </location>
</feature>
<keyword evidence="4 8" id="KW-0812">Transmembrane</keyword>
<name>A0ABR1RQM8_9PEZI</name>
<feature type="transmembrane region" description="Helical" evidence="8">
    <location>
        <begin position="252"/>
        <end position="274"/>
    </location>
</feature>
<comment type="caution">
    <text evidence="8">Lacks conserved residue(s) required for the propagation of feature annotation.</text>
</comment>
<feature type="transmembrane region" description="Helical" evidence="8">
    <location>
        <begin position="81"/>
        <end position="103"/>
    </location>
</feature>
<keyword evidence="11" id="KW-1185">Reference proteome</keyword>
<evidence type="ECO:0000313" key="11">
    <source>
        <dbReference type="Proteomes" id="UP001396898"/>
    </source>
</evidence>
<evidence type="ECO:0000256" key="9">
    <source>
        <dbReference type="SAM" id="MobiDB-lite"/>
    </source>
</evidence>
<evidence type="ECO:0000313" key="10">
    <source>
        <dbReference type="EMBL" id="KAK8017281.1"/>
    </source>
</evidence>
<keyword evidence="3 8" id="KW-0813">Transport</keyword>
<protein>
    <submittedName>
        <fullName evidence="10">Uncharacterized protein</fullName>
    </submittedName>
</protein>
<keyword evidence="5 8" id="KW-1133">Transmembrane helix</keyword>
<evidence type="ECO:0000256" key="4">
    <source>
        <dbReference type="ARBA" id="ARBA00022692"/>
    </source>
</evidence>
<dbReference type="InterPro" id="IPR003689">
    <property type="entry name" value="ZIP"/>
</dbReference>
<comment type="subcellular location">
    <subcellularLocation>
        <location evidence="1 8">Membrane</location>
        <topology evidence="1 8">Multi-pass membrane protein</topology>
    </subcellularLocation>
</comment>
<keyword evidence="7 8" id="KW-0472">Membrane</keyword>
<keyword evidence="6 8" id="KW-0406">Ion transport</keyword>
<evidence type="ECO:0000256" key="3">
    <source>
        <dbReference type="ARBA" id="ARBA00022448"/>
    </source>
</evidence>
<feature type="transmembrane region" description="Helical" evidence="8">
    <location>
        <begin position="50"/>
        <end position="69"/>
    </location>
</feature>
<evidence type="ECO:0000256" key="6">
    <source>
        <dbReference type="ARBA" id="ARBA00023065"/>
    </source>
</evidence>
<feature type="region of interest" description="Disordered" evidence="9">
    <location>
        <begin position="166"/>
        <end position="236"/>
    </location>
</feature>